<dbReference type="InterPro" id="IPR008822">
    <property type="entry name" value="Endonuclease_RusA-like"/>
</dbReference>
<proteinExistence type="predicted"/>
<dbReference type="AlphaFoldDB" id="A0A4Y8RDU9"/>
<evidence type="ECO:0000313" key="2">
    <source>
        <dbReference type="Proteomes" id="UP000298179"/>
    </source>
</evidence>
<name>A0A4Y8RDU9_9HYPH</name>
<dbReference type="InterPro" id="IPR036614">
    <property type="entry name" value="RusA-like_sf"/>
</dbReference>
<organism evidence="1 2">
    <name type="scientific">Jiella endophytica</name>
    <dbReference type="NCBI Taxonomy" id="2558362"/>
    <lineage>
        <taxon>Bacteria</taxon>
        <taxon>Pseudomonadati</taxon>
        <taxon>Pseudomonadota</taxon>
        <taxon>Alphaproteobacteria</taxon>
        <taxon>Hyphomicrobiales</taxon>
        <taxon>Aurantimonadaceae</taxon>
        <taxon>Jiella</taxon>
    </lineage>
</organism>
<reference evidence="1 2" key="1">
    <citation type="submission" date="2019-03" db="EMBL/GenBank/DDBJ databases">
        <title>Jiella endophytica sp. nov., a novel endophytic bacterium isolated from root of Ficus microcarpa Linn. f.</title>
        <authorList>
            <person name="Tuo L."/>
        </authorList>
    </citation>
    <scope>NUCLEOTIDE SEQUENCE [LARGE SCALE GENOMIC DNA]</scope>
    <source>
        <strain evidence="1 2">CBS5Q-3</strain>
    </source>
</reference>
<dbReference type="RefSeq" id="WP_134763121.1">
    <property type="nucleotide sequence ID" value="NZ_SOZD01000005.1"/>
</dbReference>
<dbReference type="EMBL" id="SOZD01000005">
    <property type="protein sequence ID" value="TFF20472.1"/>
    <property type="molecule type" value="Genomic_DNA"/>
</dbReference>
<dbReference type="OrthoDB" id="959793at2"/>
<dbReference type="GO" id="GO:0006310">
    <property type="term" value="P:DNA recombination"/>
    <property type="evidence" value="ECO:0007669"/>
    <property type="project" value="InterPro"/>
</dbReference>
<accession>A0A4Y8RDU9</accession>
<dbReference type="Gene3D" id="3.30.1330.70">
    <property type="entry name" value="Holliday junction resolvase RusA"/>
    <property type="match status" value="1"/>
</dbReference>
<gene>
    <name evidence="1" type="ORF">E3C22_16315</name>
</gene>
<sequence length="136" mass="15300">MYPELPFESLIPGIPVSHQAKGRGSLQRWKAHVTTKMREDLPEGNFAFERPLAVRLYFFPQARLEADIDNCAKPILDAMGGCVYLDDRQVECLLVQKFEPGRPLPVDDVTGCLKTPMEAEEPVIYVRVDAAPGDER</sequence>
<evidence type="ECO:0000313" key="1">
    <source>
        <dbReference type="EMBL" id="TFF20472.1"/>
    </source>
</evidence>
<protein>
    <submittedName>
        <fullName evidence="1">RusA family crossover junction endodeoxyribonuclease</fullName>
    </submittedName>
</protein>
<dbReference type="Proteomes" id="UP000298179">
    <property type="component" value="Unassembled WGS sequence"/>
</dbReference>
<dbReference type="Pfam" id="PF05866">
    <property type="entry name" value="RusA"/>
    <property type="match status" value="1"/>
</dbReference>
<dbReference type="GO" id="GO:0000287">
    <property type="term" value="F:magnesium ion binding"/>
    <property type="evidence" value="ECO:0007669"/>
    <property type="project" value="InterPro"/>
</dbReference>
<dbReference type="SUPFAM" id="SSF103084">
    <property type="entry name" value="Holliday junction resolvase RusA"/>
    <property type="match status" value="1"/>
</dbReference>
<keyword evidence="2" id="KW-1185">Reference proteome</keyword>
<dbReference type="GO" id="GO:0006281">
    <property type="term" value="P:DNA repair"/>
    <property type="evidence" value="ECO:0007669"/>
    <property type="project" value="InterPro"/>
</dbReference>
<comment type="caution">
    <text evidence="1">The sequence shown here is derived from an EMBL/GenBank/DDBJ whole genome shotgun (WGS) entry which is preliminary data.</text>
</comment>